<keyword evidence="1" id="KW-0646">Protease inhibitor</keyword>
<evidence type="ECO:0000256" key="4">
    <source>
        <dbReference type="SAM" id="SignalP"/>
    </source>
</evidence>
<name>A0AAV5SHT8_9BILA</name>
<keyword evidence="4" id="KW-0732">Signal</keyword>
<sequence>QLLLFLSLADLFAAIEYKQGNDCTDLDCSDRPGTACQMVTYDCNIAPCPPSAHCVPKANSCATKRCAAGMDCVARLAFCSADDSDCKHRPTCVKFPKCGANEEYRECNGEGKDCEATCTNEYPYCSGCGSGGCICKHGFIRHSGKCIKKEQCPDPDCPVNMVWSKCPGNCDQPTCRSILLKHNEKCVEGCGFARCICKPGLVKNDDDVCIRRETCPKKFDCSSPFEVKKQCSSMCEPSCWNRDPVCNKRCGPPKCQCKPGYVRDNGICLDSIQCPHIDPTPPQPQTFEILKG</sequence>
<evidence type="ECO:0000256" key="3">
    <source>
        <dbReference type="ARBA" id="ARBA00023157"/>
    </source>
</evidence>
<dbReference type="GO" id="GO:0004867">
    <property type="term" value="F:serine-type endopeptidase inhibitor activity"/>
    <property type="evidence" value="ECO:0007669"/>
    <property type="project" value="UniProtKB-KW"/>
</dbReference>
<evidence type="ECO:0000256" key="1">
    <source>
        <dbReference type="ARBA" id="ARBA00022690"/>
    </source>
</evidence>
<feature type="domain" description="TIL" evidence="5">
    <location>
        <begin position="157"/>
        <end position="215"/>
    </location>
</feature>
<evidence type="ECO:0000259" key="5">
    <source>
        <dbReference type="Pfam" id="PF01826"/>
    </source>
</evidence>
<dbReference type="AlphaFoldDB" id="A0AAV5SHT8"/>
<protein>
    <recommendedName>
        <fullName evidence="5">TIL domain-containing protein</fullName>
    </recommendedName>
</protein>
<evidence type="ECO:0000313" key="6">
    <source>
        <dbReference type="EMBL" id="GMS79740.1"/>
    </source>
</evidence>
<dbReference type="SUPFAM" id="SSF57567">
    <property type="entry name" value="Serine protease inhibitors"/>
    <property type="match status" value="3"/>
</dbReference>
<comment type="caution">
    <text evidence="6">The sequence shown here is derived from an EMBL/GenBank/DDBJ whole genome shotgun (WGS) entry which is preliminary data.</text>
</comment>
<feature type="domain" description="TIL" evidence="5">
    <location>
        <begin position="98"/>
        <end position="152"/>
    </location>
</feature>
<dbReference type="Gene3D" id="2.10.25.10">
    <property type="entry name" value="Laminin"/>
    <property type="match status" value="3"/>
</dbReference>
<gene>
    <name evidence="6" type="ORF">PENTCL1PPCAC_1915</name>
</gene>
<dbReference type="InterPro" id="IPR051368">
    <property type="entry name" value="SerProtInhib-TIL_Domain"/>
</dbReference>
<dbReference type="Pfam" id="PF01826">
    <property type="entry name" value="TIL"/>
    <property type="match status" value="3"/>
</dbReference>
<keyword evidence="3" id="KW-1015">Disulfide bond</keyword>
<accession>A0AAV5SHT8</accession>
<keyword evidence="2" id="KW-0722">Serine protease inhibitor</keyword>
<feature type="domain" description="TIL" evidence="5">
    <location>
        <begin position="225"/>
        <end position="274"/>
    </location>
</feature>
<dbReference type="PANTHER" id="PTHR23259">
    <property type="entry name" value="RIDDLE"/>
    <property type="match status" value="1"/>
</dbReference>
<dbReference type="EMBL" id="BTSX01000001">
    <property type="protein sequence ID" value="GMS79740.1"/>
    <property type="molecule type" value="Genomic_DNA"/>
</dbReference>
<dbReference type="Proteomes" id="UP001432027">
    <property type="component" value="Unassembled WGS sequence"/>
</dbReference>
<organism evidence="6 7">
    <name type="scientific">Pristionchus entomophagus</name>
    <dbReference type="NCBI Taxonomy" id="358040"/>
    <lineage>
        <taxon>Eukaryota</taxon>
        <taxon>Metazoa</taxon>
        <taxon>Ecdysozoa</taxon>
        <taxon>Nematoda</taxon>
        <taxon>Chromadorea</taxon>
        <taxon>Rhabditida</taxon>
        <taxon>Rhabditina</taxon>
        <taxon>Diplogasteromorpha</taxon>
        <taxon>Diplogasteroidea</taxon>
        <taxon>Neodiplogasteridae</taxon>
        <taxon>Pristionchus</taxon>
    </lineage>
</organism>
<evidence type="ECO:0000313" key="7">
    <source>
        <dbReference type="Proteomes" id="UP001432027"/>
    </source>
</evidence>
<feature type="signal peptide" evidence="4">
    <location>
        <begin position="1"/>
        <end position="20"/>
    </location>
</feature>
<feature type="non-terminal residue" evidence="6">
    <location>
        <position position="1"/>
    </location>
</feature>
<dbReference type="CDD" id="cd19941">
    <property type="entry name" value="TIL"/>
    <property type="match status" value="3"/>
</dbReference>
<dbReference type="InterPro" id="IPR036084">
    <property type="entry name" value="Ser_inhib-like_sf"/>
</dbReference>
<proteinExistence type="predicted"/>
<keyword evidence="7" id="KW-1185">Reference proteome</keyword>
<dbReference type="InterPro" id="IPR002919">
    <property type="entry name" value="TIL_dom"/>
</dbReference>
<reference evidence="6" key="1">
    <citation type="submission" date="2023-10" db="EMBL/GenBank/DDBJ databases">
        <title>Genome assembly of Pristionchus species.</title>
        <authorList>
            <person name="Yoshida K."/>
            <person name="Sommer R.J."/>
        </authorList>
    </citation>
    <scope>NUCLEOTIDE SEQUENCE</scope>
    <source>
        <strain evidence="6">RS0144</strain>
    </source>
</reference>
<evidence type="ECO:0000256" key="2">
    <source>
        <dbReference type="ARBA" id="ARBA00022900"/>
    </source>
</evidence>
<feature type="chain" id="PRO_5043383329" description="TIL domain-containing protein" evidence="4">
    <location>
        <begin position="21"/>
        <end position="292"/>
    </location>
</feature>
<dbReference type="PANTHER" id="PTHR23259:SF70">
    <property type="entry name" value="ACCESSORY GLAND PROTEIN ACP62F-RELATED"/>
    <property type="match status" value="1"/>
</dbReference>